<protein>
    <submittedName>
        <fullName evidence="2">Peroxiredoxins prx-1 prx-2 prx-3</fullName>
    </submittedName>
</protein>
<organism evidence="2 3">
    <name type="scientific">Quillaja saponaria</name>
    <name type="common">Soap bark tree</name>
    <dbReference type="NCBI Taxonomy" id="32244"/>
    <lineage>
        <taxon>Eukaryota</taxon>
        <taxon>Viridiplantae</taxon>
        <taxon>Streptophyta</taxon>
        <taxon>Embryophyta</taxon>
        <taxon>Tracheophyta</taxon>
        <taxon>Spermatophyta</taxon>
        <taxon>Magnoliopsida</taxon>
        <taxon>eudicotyledons</taxon>
        <taxon>Gunneridae</taxon>
        <taxon>Pentapetalae</taxon>
        <taxon>rosids</taxon>
        <taxon>fabids</taxon>
        <taxon>Fabales</taxon>
        <taxon>Quillajaceae</taxon>
        <taxon>Quillaja</taxon>
    </lineage>
</organism>
<feature type="compositionally biased region" description="Polar residues" evidence="1">
    <location>
        <begin position="85"/>
        <end position="94"/>
    </location>
</feature>
<dbReference type="AlphaFoldDB" id="A0AAD7M452"/>
<keyword evidence="3" id="KW-1185">Reference proteome</keyword>
<reference evidence="2" key="1">
    <citation type="journal article" date="2023" name="Science">
        <title>Elucidation of the pathway for biosynthesis of saponin adjuvants from the soapbark tree.</title>
        <authorList>
            <person name="Reed J."/>
            <person name="Orme A."/>
            <person name="El-Demerdash A."/>
            <person name="Owen C."/>
            <person name="Martin L.B.B."/>
            <person name="Misra R.C."/>
            <person name="Kikuchi S."/>
            <person name="Rejzek M."/>
            <person name="Martin A.C."/>
            <person name="Harkess A."/>
            <person name="Leebens-Mack J."/>
            <person name="Louveau T."/>
            <person name="Stephenson M.J."/>
            <person name="Osbourn A."/>
        </authorList>
    </citation>
    <scope>NUCLEOTIDE SEQUENCE</scope>
    <source>
        <strain evidence="2">S10</strain>
    </source>
</reference>
<feature type="region of interest" description="Disordered" evidence="1">
    <location>
        <begin position="1"/>
        <end position="40"/>
    </location>
</feature>
<gene>
    <name evidence="2" type="ORF">O6P43_007938</name>
</gene>
<feature type="compositionally biased region" description="Polar residues" evidence="1">
    <location>
        <begin position="67"/>
        <end position="77"/>
    </location>
</feature>
<feature type="region of interest" description="Disordered" evidence="1">
    <location>
        <begin position="63"/>
        <end position="94"/>
    </location>
</feature>
<dbReference type="Proteomes" id="UP001163823">
    <property type="component" value="Chromosome 4"/>
</dbReference>
<evidence type="ECO:0000256" key="1">
    <source>
        <dbReference type="SAM" id="MobiDB-lite"/>
    </source>
</evidence>
<dbReference type="PANTHER" id="PTHR33132:SF132">
    <property type="entry name" value="SERINE-RICH PROTEIN"/>
    <property type="match status" value="1"/>
</dbReference>
<evidence type="ECO:0000313" key="3">
    <source>
        <dbReference type="Proteomes" id="UP001163823"/>
    </source>
</evidence>
<comment type="caution">
    <text evidence="2">The sequence shown here is derived from an EMBL/GenBank/DDBJ whole genome shotgun (WGS) entry which is preliminary data.</text>
</comment>
<dbReference type="KEGG" id="qsa:O6P43_007938"/>
<sequence>MASPHSHGGNGKLTVSTWTKSPRSGGAEGEAVSNSPKGMQCLCSPTTHQGSFRCRFHRTKGSAWLKRSSSMPTNANKTPIDHSASPKSVDSSTT</sequence>
<proteinExistence type="predicted"/>
<name>A0AAD7M452_QUISA</name>
<evidence type="ECO:0000313" key="2">
    <source>
        <dbReference type="EMBL" id="KAJ7969624.1"/>
    </source>
</evidence>
<dbReference type="EMBL" id="JARAOO010000004">
    <property type="protein sequence ID" value="KAJ7969624.1"/>
    <property type="molecule type" value="Genomic_DNA"/>
</dbReference>
<feature type="compositionally biased region" description="Polar residues" evidence="1">
    <location>
        <begin position="13"/>
        <end position="22"/>
    </location>
</feature>
<accession>A0AAD7M452</accession>
<dbReference type="PANTHER" id="PTHR33132">
    <property type="entry name" value="OSJNBB0118P14.9 PROTEIN"/>
    <property type="match status" value="1"/>
</dbReference>